<dbReference type="InterPro" id="IPR006135">
    <property type="entry name" value="T3SS_substrate_exporter"/>
</dbReference>
<keyword evidence="3" id="KW-1185">Reference proteome</keyword>
<dbReference type="PANTHER" id="PTHR30531:SF12">
    <property type="entry name" value="FLAGELLAR BIOSYNTHETIC PROTEIN FLHB"/>
    <property type="match status" value="1"/>
</dbReference>
<dbReference type="SUPFAM" id="SSF160544">
    <property type="entry name" value="EscU C-terminal domain-like"/>
    <property type="match status" value="1"/>
</dbReference>
<dbReference type="PRINTS" id="PR00950">
    <property type="entry name" value="TYPE3IMSPROT"/>
</dbReference>
<protein>
    <submittedName>
        <fullName evidence="2">EscU/YscU/HrcU family type III secretion system export apparatus switch protein</fullName>
    </submittedName>
</protein>
<dbReference type="Gene3D" id="3.40.1690.10">
    <property type="entry name" value="secretion proteins EscU"/>
    <property type="match status" value="1"/>
</dbReference>
<comment type="similarity">
    <text evidence="1">Belongs to the type III secretion exporter family.</text>
</comment>
<organism evidence="2 3">
    <name type="scientific">Phenylobacterium terrae</name>
    <dbReference type="NCBI Taxonomy" id="2665495"/>
    <lineage>
        <taxon>Bacteria</taxon>
        <taxon>Pseudomonadati</taxon>
        <taxon>Pseudomonadota</taxon>
        <taxon>Alphaproteobacteria</taxon>
        <taxon>Caulobacterales</taxon>
        <taxon>Caulobacteraceae</taxon>
        <taxon>Phenylobacterium</taxon>
    </lineage>
</organism>
<dbReference type="Pfam" id="PF01312">
    <property type="entry name" value="Bac_export_2"/>
    <property type="match status" value="1"/>
</dbReference>
<comment type="caution">
    <text evidence="2">The sequence shown here is derived from an EMBL/GenBank/DDBJ whole genome shotgun (WGS) entry which is preliminary data.</text>
</comment>
<dbReference type="InterPro" id="IPR029025">
    <property type="entry name" value="T3SS_substrate_exporter_C"/>
</dbReference>
<evidence type="ECO:0000313" key="3">
    <source>
        <dbReference type="Proteomes" id="UP001597237"/>
    </source>
</evidence>
<dbReference type="EMBL" id="JBHUEY010000001">
    <property type="protein sequence ID" value="MFD1784093.1"/>
    <property type="molecule type" value="Genomic_DNA"/>
</dbReference>
<accession>A0ABW4N2N2</accession>
<proteinExistence type="inferred from homology"/>
<dbReference type="RefSeq" id="WP_377283953.1">
    <property type="nucleotide sequence ID" value="NZ_JBHRSI010000009.1"/>
</dbReference>
<evidence type="ECO:0000256" key="1">
    <source>
        <dbReference type="ARBA" id="ARBA00010690"/>
    </source>
</evidence>
<gene>
    <name evidence="2" type="ORF">ACFSC0_11860</name>
</gene>
<sequence>MTGPVARRLAVALRYTEPEAPKVVAVGRGWLGEKIIAAAREHGVPLEENPALAEALSHIELDTEIPEELYVAIAEILAFILRSGGR</sequence>
<evidence type="ECO:0000313" key="2">
    <source>
        <dbReference type="EMBL" id="MFD1784093.1"/>
    </source>
</evidence>
<reference evidence="3" key="1">
    <citation type="journal article" date="2019" name="Int. J. Syst. Evol. Microbiol.">
        <title>The Global Catalogue of Microorganisms (GCM) 10K type strain sequencing project: providing services to taxonomists for standard genome sequencing and annotation.</title>
        <authorList>
            <consortium name="The Broad Institute Genomics Platform"/>
            <consortium name="The Broad Institute Genome Sequencing Center for Infectious Disease"/>
            <person name="Wu L."/>
            <person name="Ma J."/>
        </authorList>
    </citation>
    <scope>NUCLEOTIDE SEQUENCE [LARGE SCALE GENOMIC DNA]</scope>
    <source>
        <strain evidence="3">DFY28</strain>
    </source>
</reference>
<name>A0ABW4N2N2_9CAUL</name>
<dbReference type="PANTHER" id="PTHR30531">
    <property type="entry name" value="FLAGELLAR BIOSYNTHETIC PROTEIN FLHB"/>
    <property type="match status" value="1"/>
</dbReference>
<dbReference type="Proteomes" id="UP001597237">
    <property type="component" value="Unassembled WGS sequence"/>
</dbReference>